<evidence type="ECO:0000256" key="9">
    <source>
        <dbReference type="ARBA" id="ARBA00023065"/>
    </source>
</evidence>
<evidence type="ECO:0000256" key="12">
    <source>
        <dbReference type="RuleBase" id="RU003661"/>
    </source>
</evidence>
<comment type="similarity">
    <text evidence="2 12">Belongs to the ATPase protein 8 family.</text>
</comment>
<reference evidence="14" key="1">
    <citation type="journal article" date="2013" name="Zootaxa">
        <title>The complete mitochondrial genome of a tessaratomid bug, Eusthenes cupreus (Hemiptera: Heteroptera: Pentatomomorpha: Tessaratomidae).</title>
        <authorList>
            <person name="Song W."/>
            <person name="Li H."/>
            <person name="Song F."/>
            <person name="Liu L."/>
            <person name="Wang P."/>
            <person name="Xun H."/>
            <person name="Dai X."/>
            <person name="Chang J."/>
            <person name="Cai W."/>
        </authorList>
    </citation>
    <scope>NUCLEOTIDE SEQUENCE</scope>
</reference>
<evidence type="ECO:0000256" key="1">
    <source>
        <dbReference type="ARBA" id="ARBA00004304"/>
    </source>
</evidence>
<evidence type="ECO:0000256" key="10">
    <source>
        <dbReference type="ARBA" id="ARBA00023128"/>
    </source>
</evidence>
<dbReference type="GO" id="GO:0015986">
    <property type="term" value="P:proton motive force-driven ATP synthesis"/>
    <property type="evidence" value="ECO:0007669"/>
    <property type="project" value="InterPro"/>
</dbReference>
<evidence type="ECO:0000256" key="8">
    <source>
        <dbReference type="ARBA" id="ARBA00022989"/>
    </source>
</evidence>
<evidence type="ECO:0000256" key="4">
    <source>
        <dbReference type="ARBA" id="ARBA00022448"/>
    </source>
</evidence>
<organism evidence="14">
    <name type="scientific">Eusthenes cupreus</name>
    <dbReference type="NCBI Taxonomy" id="1392985"/>
    <lineage>
        <taxon>Eukaryota</taxon>
        <taxon>Metazoa</taxon>
        <taxon>Ecdysozoa</taxon>
        <taxon>Arthropoda</taxon>
        <taxon>Hexapoda</taxon>
        <taxon>Insecta</taxon>
        <taxon>Pterygota</taxon>
        <taxon>Neoptera</taxon>
        <taxon>Paraneoptera</taxon>
        <taxon>Hemiptera</taxon>
        <taxon>Heteroptera</taxon>
        <taxon>Panheteroptera</taxon>
        <taxon>Pentatomomorpha</taxon>
        <taxon>Pentatomoidea</taxon>
        <taxon>Tessaratomidae</taxon>
        <taxon>Eusthenes</taxon>
    </lineage>
</organism>
<keyword evidence="4 12" id="KW-0813">Transport</keyword>
<dbReference type="AlphaFoldDB" id="T1QDQ1"/>
<dbReference type="CTD" id="4509"/>
<evidence type="ECO:0000256" key="3">
    <source>
        <dbReference type="ARBA" id="ARBA00011291"/>
    </source>
</evidence>
<comment type="subcellular location">
    <subcellularLocation>
        <location evidence="1 12">Mitochondrion membrane</location>
        <topology evidence="1 12">Single-pass membrane protein</topology>
    </subcellularLocation>
</comment>
<keyword evidence="10 12" id="KW-0496">Mitochondrion</keyword>
<geneLocation type="mitochondrion" evidence="14"/>
<dbReference type="GO" id="GO:0015078">
    <property type="term" value="F:proton transmembrane transporter activity"/>
    <property type="evidence" value="ECO:0007669"/>
    <property type="project" value="InterPro"/>
</dbReference>
<dbReference type="GO" id="GO:0031966">
    <property type="term" value="C:mitochondrial membrane"/>
    <property type="evidence" value="ECO:0007669"/>
    <property type="project" value="UniProtKB-SubCell"/>
</dbReference>
<evidence type="ECO:0000256" key="11">
    <source>
        <dbReference type="ARBA" id="ARBA00023136"/>
    </source>
</evidence>
<dbReference type="Pfam" id="PF00895">
    <property type="entry name" value="ATP-synt_8"/>
    <property type="match status" value="1"/>
</dbReference>
<name>T1QDQ1_9HEMI</name>
<evidence type="ECO:0000256" key="13">
    <source>
        <dbReference type="SAM" id="Phobius"/>
    </source>
</evidence>
<accession>T1QDQ1</accession>
<evidence type="ECO:0000256" key="6">
    <source>
        <dbReference type="ARBA" id="ARBA00022692"/>
    </source>
</evidence>
<sequence>MPQMAPLWWESLFLSFIILFIISSMIIYHIPKYSKLDAKSVSENINQMNWKW</sequence>
<protein>
    <recommendedName>
        <fullName evidence="12">ATP synthase complex subunit 8</fullName>
    </recommendedName>
</protein>
<evidence type="ECO:0000256" key="7">
    <source>
        <dbReference type="ARBA" id="ARBA00022781"/>
    </source>
</evidence>
<comment type="subunit">
    <text evidence="3">F-type ATPases have 2 components, CF(1) - the catalytic core - and CF(0) - the membrane proton channel.</text>
</comment>
<keyword evidence="6 12" id="KW-0812">Transmembrane</keyword>
<dbReference type="InterPro" id="IPR001421">
    <property type="entry name" value="ATP8_metazoa"/>
</dbReference>
<proteinExistence type="inferred from homology"/>
<keyword evidence="5 12" id="KW-0138">CF(0)</keyword>
<keyword evidence="7 12" id="KW-0375">Hydrogen ion transport</keyword>
<keyword evidence="11 13" id="KW-0472">Membrane</keyword>
<gene>
    <name evidence="14" type="primary">ATP8</name>
</gene>
<keyword evidence="9 12" id="KW-0406">Ion transport</keyword>
<dbReference type="GeneID" id="17097644"/>
<evidence type="ECO:0000313" key="14">
    <source>
        <dbReference type="EMBL" id="AFY16809.1"/>
    </source>
</evidence>
<evidence type="ECO:0000256" key="5">
    <source>
        <dbReference type="ARBA" id="ARBA00022547"/>
    </source>
</evidence>
<dbReference type="EMBL" id="JQ910983">
    <property type="protein sequence ID" value="AFY16809.1"/>
    <property type="molecule type" value="Genomic_DNA"/>
</dbReference>
<feature type="transmembrane region" description="Helical" evidence="13">
    <location>
        <begin position="12"/>
        <end position="30"/>
    </location>
</feature>
<dbReference type="GO" id="GO:0045259">
    <property type="term" value="C:proton-transporting ATP synthase complex"/>
    <property type="evidence" value="ECO:0007669"/>
    <property type="project" value="UniProtKB-KW"/>
</dbReference>
<evidence type="ECO:0000256" key="2">
    <source>
        <dbReference type="ARBA" id="ARBA00008892"/>
    </source>
</evidence>
<dbReference type="RefSeq" id="YP_008592443.1">
    <property type="nucleotide sequence ID" value="NC_022449.1"/>
</dbReference>
<keyword evidence="8 13" id="KW-1133">Transmembrane helix</keyword>